<dbReference type="eggNOG" id="ENOG5030KU8">
    <property type="taxonomic scope" value="Bacteria"/>
</dbReference>
<dbReference type="GeneID" id="42775511"/>
<sequence>MENNLIEICNEKIFYKNNTYNFSLEILRGIKLGKKRKVIILGEDLYTKKIKLNRKVKVKEEEIQTVIERAFGSSEDFLFHYEFSRRKGELIIYAVKGGMKIRELCQGAASITVEPIQMCFFKKFKKNVREKNWETLFSYKGNYYYISCDNNFIARSFVDTSLSRFIEKYLEVEREKNLKTYIEEGISKEFPESYNTFVIKDFGEVLNAKKVYK</sequence>
<reference evidence="1 2" key="1">
    <citation type="submission" date="2016-06" db="EMBL/GenBank/DDBJ databases">
        <authorList>
            <person name="Kjaerup R.B."/>
            <person name="Dalgaard T.S."/>
            <person name="Juul-Madsen H.R."/>
        </authorList>
    </citation>
    <scope>NUCLEOTIDE SEQUENCE [LARGE SCALE GENOMIC DNA]</scope>
    <source>
        <strain evidence="1 2">373-A1</strain>
    </source>
</reference>
<accession>A0A174G9N5</accession>
<evidence type="ECO:0000313" key="2">
    <source>
        <dbReference type="Proteomes" id="UP000092714"/>
    </source>
</evidence>
<comment type="caution">
    <text evidence="1">The sequence shown here is derived from an EMBL/GenBank/DDBJ whole genome shotgun (WGS) entry which is preliminary data.</text>
</comment>
<proteinExistence type="predicted"/>
<dbReference type="AlphaFoldDB" id="A0A174G9N5"/>
<dbReference type="RefSeq" id="WP_027097675.1">
    <property type="nucleotide sequence ID" value="NZ_CABHIH010000001.1"/>
</dbReference>
<gene>
    <name evidence="1" type="ORF">CP373A1_03435</name>
</gene>
<evidence type="ECO:0000313" key="1">
    <source>
        <dbReference type="EMBL" id="OBY11989.1"/>
    </source>
</evidence>
<protein>
    <submittedName>
        <fullName evidence="1">Uncharacterized protein</fullName>
    </submittedName>
</protein>
<organism evidence="1 2">
    <name type="scientific">Clostridium paraputrificum</name>
    <dbReference type="NCBI Taxonomy" id="29363"/>
    <lineage>
        <taxon>Bacteria</taxon>
        <taxon>Bacillati</taxon>
        <taxon>Bacillota</taxon>
        <taxon>Clostridia</taxon>
        <taxon>Eubacteriales</taxon>
        <taxon>Clostridiaceae</taxon>
        <taxon>Clostridium</taxon>
    </lineage>
</organism>
<keyword evidence="2" id="KW-1185">Reference proteome</keyword>
<dbReference type="EMBL" id="MAPZ01000010">
    <property type="protein sequence ID" value="OBY11989.1"/>
    <property type="molecule type" value="Genomic_DNA"/>
</dbReference>
<dbReference type="Proteomes" id="UP000092714">
    <property type="component" value="Unassembled WGS sequence"/>
</dbReference>
<name>A0A174G9N5_9CLOT</name>